<evidence type="ECO:0000313" key="4">
    <source>
        <dbReference type="EMBL" id="BEG99331.1"/>
    </source>
</evidence>
<dbReference type="Gene3D" id="2.60.120.1440">
    <property type="match status" value="1"/>
</dbReference>
<evidence type="ECO:0000259" key="2">
    <source>
        <dbReference type="Pfam" id="PF04773"/>
    </source>
</evidence>
<feature type="transmembrane region" description="Helical" evidence="1">
    <location>
        <begin position="88"/>
        <end position="111"/>
    </location>
</feature>
<evidence type="ECO:0000259" key="3">
    <source>
        <dbReference type="Pfam" id="PF16344"/>
    </source>
</evidence>
<dbReference type="PANTHER" id="PTHR30273">
    <property type="entry name" value="PERIPLASMIC SIGNAL SENSOR AND SIGMA FACTOR ACTIVATOR FECR-RELATED"/>
    <property type="match status" value="1"/>
</dbReference>
<keyword evidence="1" id="KW-0472">Membrane</keyword>
<evidence type="ECO:0000313" key="5">
    <source>
        <dbReference type="Proteomes" id="UP001496674"/>
    </source>
</evidence>
<evidence type="ECO:0000256" key="1">
    <source>
        <dbReference type="SAM" id="Phobius"/>
    </source>
</evidence>
<dbReference type="InterPro" id="IPR032508">
    <property type="entry name" value="FecR_C"/>
</dbReference>
<keyword evidence="1" id="KW-1133">Transmembrane helix</keyword>
<sequence>MIGIKPEIYNLIAKDKFDQLTNDEKFIFEEWLNMSPSNRQAYEDIRAILDLKESDNIVVPDKENTWNAIMNSIKPLREETGKIYRLPFLIKLSSAVAIIAVVFTLSLNYIINSRNFRINAEHITSVIAPPGQKSQVILPDGTNVWLNSGSKISYSSSFIGKTRNINLEGEAFFDVKKDKKHPFIVTVSGVDIKVLGTAFNINSFMGDEVKVTLIRGKIALEQTSNHKLISELLPGKRIDVDKQNFKYSIEDCNAEESILWAQDQLVIENKSFTEMINMLNNWYGVQIKTRNNYNNNDKYTFKIKTESLTEAFKLVNLLTPIEYKIDGKEVIVKKISIK</sequence>
<dbReference type="RefSeq" id="WP_353329797.1">
    <property type="nucleotide sequence ID" value="NZ_AP028055.1"/>
</dbReference>
<organism evidence="4 5">
    <name type="scientific">Bacteroides sedimenti</name>
    <dbReference type="NCBI Taxonomy" id="2136147"/>
    <lineage>
        <taxon>Bacteria</taxon>
        <taxon>Pseudomonadati</taxon>
        <taxon>Bacteroidota</taxon>
        <taxon>Bacteroidia</taxon>
        <taxon>Bacteroidales</taxon>
        <taxon>Bacteroidaceae</taxon>
        <taxon>Bacteroides</taxon>
    </lineage>
</organism>
<proteinExistence type="predicted"/>
<gene>
    <name evidence="4" type="ORF">BSYN_15960</name>
</gene>
<keyword evidence="5" id="KW-1185">Reference proteome</keyword>
<dbReference type="InterPro" id="IPR012373">
    <property type="entry name" value="Ferrdict_sens_TM"/>
</dbReference>
<accession>A0ABN6ZCF2</accession>
<dbReference type="Proteomes" id="UP001496674">
    <property type="component" value="Chromosome"/>
</dbReference>
<feature type="domain" description="Protein FecR C-terminal" evidence="3">
    <location>
        <begin position="265"/>
        <end position="332"/>
    </location>
</feature>
<dbReference type="Pfam" id="PF16344">
    <property type="entry name" value="FecR_C"/>
    <property type="match status" value="1"/>
</dbReference>
<dbReference type="Pfam" id="PF04773">
    <property type="entry name" value="FecR"/>
    <property type="match status" value="1"/>
</dbReference>
<dbReference type="EMBL" id="AP028055">
    <property type="protein sequence ID" value="BEG99331.1"/>
    <property type="molecule type" value="Genomic_DNA"/>
</dbReference>
<dbReference type="PANTHER" id="PTHR30273:SF2">
    <property type="entry name" value="PROTEIN FECR"/>
    <property type="match status" value="1"/>
</dbReference>
<protein>
    <submittedName>
        <fullName evidence="4">Iron dicitrate transporter FecR</fullName>
    </submittedName>
</protein>
<reference evidence="4 5" key="1">
    <citation type="submission" date="2023-04" db="EMBL/GenBank/DDBJ databases">
        <title>Draft genome sequence of acteroides sedimenti strain YN3PY1.</title>
        <authorList>
            <person name="Yoshida N."/>
        </authorList>
    </citation>
    <scope>NUCLEOTIDE SEQUENCE [LARGE SCALE GENOMIC DNA]</scope>
    <source>
        <strain evidence="4 5">YN3PY1</strain>
    </source>
</reference>
<feature type="domain" description="FecR protein" evidence="2">
    <location>
        <begin position="129"/>
        <end position="218"/>
    </location>
</feature>
<keyword evidence="1" id="KW-0812">Transmembrane</keyword>
<dbReference type="Gene3D" id="3.55.50.30">
    <property type="match status" value="1"/>
</dbReference>
<name>A0ABN6ZCF2_9BACE</name>
<dbReference type="PIRSF" id="PIRSF018266">
    <property type="entry name" value="FecR"/>
    <property type="match status" value="1"/>
</dbReference>
<dbReference type="InterPro" id="IPR006860">
    <property type="entry name" value="FecR"/>
</dbReference>